<sequence>MALEPRDLVVVGASAGGVEALRNFVSGLPLGLPAAVVVVLHLPAGGNSALPAILARSGLLPAVSARHGMELEHGLIHVAPPDHHVVVDDGVLTLSRGPTENGHRPAVDALFRSASLARGPRVIGVVLSGALDDGTAGMVAISARGGVTMAQDLGDALYRGMPGSVMRHVRMDHVLPARLLGSAVRRHAGELVETDGLPAPPALLRMETLFAVQKTVEVNDLGEPSGFSCPDCSGTLVELDAERKRFRCRVGHAWTADALLDAQAGTLERALWTALRTLEEKVSLARKLRMDARKRGGERLAERYARTEEESAHAAGVLRGYLLSDAVGEQAHANRFS</sequence>
<gene>
    <name evidence="6" type="ORF">NZH93_31155</name>
</gene>
<feature type="active site" evidence="4">
    <location>
        <position position="41"/>
    </location>
</feature>
<dbReference type="CDD" id="cd16433">
    <property type="entry name" value="CheB"/>
    <property type="match status" value="1"/>
</dbReference>
<dbReference type="GO" id="GO:0006935">
    <property type="term" value="P:chemotaxis"/>
    <property type="evidence" value="ECO:0007669"/>
    <property type="project" value="UniProtKB-UniRule"/>
</dbReference>
<dbReference type="PROSITE" id="PS50122">
    <property type="entry name" value="CHEB"/>
    <property type="match status" value="1"/>
</dbReference>
<evidence type="ECO:0000313" key="6">
    <source>
        <dbReference type="EMBL" id="MCS7481338.1"/>
    </source>
</evidence>
<dbReference type="Pfam" id="PF01339">
    <property type="entry name" value="CheB_methylest"/>
    <property type="match status" value="1"/>
</dbReference>
<dbReference type="InterPro" id="IPR000673">
    <property type="entry name" value="Sig_transdc_resp-reg_Me-estase"/>
</dbReference>
<keyword evidence="1 4" id="KW-0378">Hydrolase</keyword>
<evidence type="ECO:0000256" key="3">
    <source>
        <dbReference type="ARBA" id="ARBA00048267"/>
    </source>
</evidence>
<dbReference type="GO" id="GO:0000156">
    <property type="term" value="F:phosphorelay response regulator activity"/>
    <property type="evidence" value="ECO:0007669"/>
    <property type="project" value="InterPro"/>
</dbReference>
<dbReference type="InterPro" id="IPR011247">
    <property type="entry name" value="Chemotax_prot-Glu_Me-esterase"/>
</dbReference>
<dbReference type="GO" id="GO:0008984">
    <property type="term" value="F:protein-glutamate methylesterase activity"/>
    <property type="evidence" value="ECO:0007669"/>
    <property type="project" value="UniProtKB-EC"/>
</dbReference>
<feature type="active site" evidence="4">
    <location>
        <position position="133"/>
    </location>
</feature>
<dbReference type="GO" id="GO:0005737">
    <property type="term" value="C:cytoplasm"/>
    <property type="evidence" value="ECO:0007669"/>
    <property type="project" value="InterPro"/>
</dbReference>
<dbReference type="AlphaFoldDB" id="A0A9X2VR48"/>
<dbReference type="PANTHER" id="PTHR42872:SF6">
    <property type="entry name" value="PROTEIN-GLUTAMATE METHYLESTERASE_PROTEIN-GLUTAMINE GLUTAMINASE"/>
    <property type="match status" value="1"/>
</dbReference>
<evidence type="ECO:0000256" key="1">
    <source>
        <dbReference type="ARBA" id="ARBA00022801"/>
    </source>
</evidence>
<comment type="caution">
    <text evidence="6">The sequence shown here is derived from an EMBL/GenBank/DDBJ whole genome shotgun (WGS) entry which is preliminary data.</text>
</comment>
<evidence type="ECO:0000256" key="4">
    <source>
        <dbReference type="PROSITE-ProRule" id="PRU00050"/>
    </source>
</evidence>
<organism evidence="6 7">
    <name type="scientific">Umezawaea endophytica</name>
    <dbReference type="NCBI Taxonomy" id="1654476"/>
    <lineage>
        <taxon>Bacteria</taxon>
        <taxon>Bacillati</taxon>
        <taxon>Actinomycetota</taxon>
        <taxon>Actinomycetes</taxon>
        <taxon>Pseudonocardiales</taxon>
        <taxon>Pseudonocardiaceae</taxon>
        <taxon>Umezawaea</taxon>
    </lineage>
</organism>
<dbReference type="EMBL" id="JANYMP010000017">
    <property type="protein sequence ID" value="MCS7481338.1"/>
    <property type="molecule type" value="Genomic_DNA"/>
</dbReference>
<evidence type="ECO:0000256" key="2">
    <source>
        <dbReference type="ARBA" id="ARBA00039140"/>
    </source>
</evidence>
<dbReference type="SUPFAM" id="SSF52738">
    <property type="entry name" value="Methylesterase CheB, C-terminal domain"/>
    <property type="match status" value="1"/>
</dbReference>
<comment type="catalytic activity">
    <reaction evidence="3">
        <text>[protein]-L-glutamate 5-O-methyl ester + H2O = L-glutamyl-[protein] + methanol + H(+)</text>
        <dbReference type="Rhea" id="RHEA:23236"/>
        <dbReference type="Rhea" id="RHEA-COMP:10208"/>
        <dbReference type="Rhea" id="RHEA-COMP:10311"/>
        <dbReference type="ChEBI" id="CHEBI:15377"/>
        <dbReference type="ChEBI" id="CHEBI:15378"/>
        <dbReference type="ChEBI" id="CHEBI:17790"/>
        <dbReference type="ChEBI" id="CHEBI:29973"/>
        <dbReference type="ChEBI" id="CHEBI:82795"/>
        <dbReference type="EC" id="3.1.1.61"/>
    </reaction>
</comment>
<name>A0A9X2VR48_9PSEU</name>
<dbReference type="RefSeq" id="WP_259626825.1">
    <property type="nucleotide sequence ID" value="NZ_JANYMP010000017.1"/>
</dbReference>
<dbReference type="InterPro" id="IPR035909">
    <property type="entry name" value="CheB_C"/>
</dbReference>
<accession>A0A9X2VR48</accession>
<proteinExistence type="predicted"/>
<dbReference type="PANTHER" id="PTHR42872">
    <property type="entry name" value="PROTEIN-GLUTAMATE METHYLESTERASE/PROTEIN-GLUTAMINE GLUTAMINASE"/>
    <property type="match status" value="1"/>
</dbReference>
<evidence type="ECO:0000259" key="5">
    <source>
        <dbReference type="PROSITE" id="PS50122"/>
    </source>
</evidence>
<dbReference type="PIRSF" id="PIRSF036461">
    <property type="entry name" value="Chmtx_methlestr"/>
    <property type="match status" value="1"/>
</dbReference>
<feature type="active site" evidence="4">
    <location>
        <position position="14"/>
    </location>
</feature>
<keyword evidence="7" id="KW-1185">Reference proteome</keyword>
<dbReference type="Gene3D" id="3.40.50.180">
    <property type="entry name" value="Methylesterase CheB, C-terminal domain"/>
    <property type="match status" value="1"/>
</dbReference>
<protein>
    <recommendedName>
        <fullName evidence="2">protein-glutamate methylesterase</fullName>
        <ecNumber evidence="2">3.1.1.61</ecNumber>
    </recommendedName>
</protein>
<feature type="domain" description="CheB-type methylesterase" evidence="5">
    <location>
        <begin position="2"/>
        <end position="184"/>
    </location>
</feature>
<dbReference type="EC" id="3.1.1.61" evidence="2"/>
<evidence type="ECO:0000313" key="7">
    <source>
        <dbReference type="Proteomes" id="UP001141259"/>
    </source>
</evidence>
<reference evidence="6" key="1">
    <citation type="submission" date="2022-08" db="EMBL/GenBank/DDBJ databases">
        <authorList>
            <person name="Tistechok S."/>
            <person name="Samborskyy M."/>
            <person name="Roman I."/>
        </authorList>
    </citation>
    <scope>NUCLEOTIDE SEQUENCE</scope>
    <source>
        <strain evidence="6">DSM 103496</strain>
    </source>
</reference>
<keyword evidence="4" id="KW-0145">Chemotaxis</keyword>
<dbReference type="Proteomes" id="UP001141259">
    <property type="component" value="Unassembled WGS sequence"/>
</dbReference>